<dbReference type="PANTHER" id="PTHR10903">
    <property type="entry name" value="GTPASE, IMAP FAMILY MEMBER-RELATED"/>
    <property type="match status" value="1"/>
</dbReference>
<dbReference type="RefSeq" id="XP_005848044.1">
    <property type="nucleotide sequence ID" value="XM_005847982.1"/>
</dbReference>
<dbReference type="FunCoup" id="E1ZDZ8">
    <property type="interactions" value="1011"/>
</dbReference>
<sequence>RDWSALREMPGATQEGLLNAVAALKEDGRQELTLLVLGKGGVGKSSTINSLLNERVANVTAFQQDVAKPVVYSRHAAGFTLHCIDTPSILEQDNVSDARLEAIGKAVRGRPVDALLYLDRLDCYKVDSLDHKAVEGITRVLGPRIWDNAVLGLTRASESATPAGLEFQQHVEQRAEALRSAVAKAGGSVEEMAVALIENSSRCPTNADGEKVVPGEVPWVVDLVEKVAEVALNVEPFEYDPRAAARASNPNRRRKWLIPLVLAAQ</sequence>
<dbReference type="PROSITE" id="PS51720">
    <property type="entry name" value="G_AIG1"/>
    <property type="match status" value="1"/>
</dbReference>
<dbReference type="OMA" id="QPREWTG"/>
<dbReference type="InterPro" id="IPR045058">
    <property type="entry name" value="GIMA/IAN/Toc"/>
</dbReference>
<dbReference type="eggNOG" id="ENOG502QSV2">
    <property type="taxonomic scope" value="Eukaryota"/>
</dbReference>
<feature type="non-terminal residue" evidence="4">
    <location>
        <position position="265"/>
    </location>
</feature>
<dbReference type="PANTHER" id="PTHR10903:SF149">
    <property type="entry name" value="TRANSLOCASE OF CHLOROPLAST 33, CHLOROPLASTIC"/>
    <property type="match status" value="1"/>
</dbReference>
<dbReference type="Proteomes" id="UP000008141">
    <property type="component" value="Unassembled WGS sequence"/>
</dbReference>
<keyword evidence="2" id="KW-0342">GTP-binding</keyword>
<dbReference type="EMBL" id="GL433843">
    <property type="protein sequence ID" value="EFN55942.1"/>
    <property type="molecule type" value="Genomic_DNA"/>
</dbReference>
<feature type="domain" description="AIG1-type G" evidence="3">
    <location>
        <begin position="29"/>
        <end position="248"/>
    </location>
</feature>
<evidence type="ECO:0000259" key="3">
    <source>
        <dbReference type="PROSITE" id="PS51720"/>
    </source>
</evidence>
<evidence type="ECO:0000313" key="4">
    <source>
        <dbReference type="EMBL" id="EFN55942.1"/>
    </source>
</evidence>
<name>E1ZDZ8_CHLVA</name>
<evidence type="ECO:0000256" key="2">
    <source>
        <dbReference type="ARBA" id="ARBA00023134"/>
    </source>
</evidence>
<feature type="non-terminal residue" evidence="4">
    <location>
        <position position="1"/>
    </location>
</feature>
<dbReference type="KEGG" id="cvr:CHLNCDRAFT_17181"/>
<keyword evidence="1" id="KW-0547">Nucleotide-binding</keyword>
<dbReference type="GO" id="GO:0005525">
    <property type="term" value="F:GTP binding"/>
    <property type="evidence" value="ECO:0007669"/>
    <property type="project" value="UniProtKB-KW"/>
</dbReference>
<evidence type="ECO:0000313" key="5">
    <source>
        <dbReference type="Proteomes" id="UP000008141"/>
    </source>
</evidence>
<dbReference type="GeneID" id="17355265"/>
<reference evidence="4 5" key="1">
    <citation type="journal article" date="2010" name="Plant Cell">
        <title>The Chlorella variabilis NC64A genome reveals adaptation to photosymbiosis, coevolution with viruses, and cryptic sex.</title>
        <authorList>
            <person name="Blanc G."/>
            <person name="Duncan G."/>
            <person name="Agarkova I."/>
            <person name="Borodovsky M."/>
            <person name="Gurnon J."/>
            <person name="Kuo A."/>
            <person name="Lindquist E."/>
            <person name="Lucas S."/>
            <person name="Pangilinan J."/>
            <person name="Polle J."/>
            <person name="Salamov A."/>
            <person name="Terry A."/>
            <person name="Yamada T."/>
            <person name="Dunigan D.D."/>
            <person name="Grigoriev I.V."/>
            <person name="Claverie J.M."/>
            <person name="Van Etten J.L."/>
        </authorList>
    </citation>
    <scope>NUCLEOTIDE SEQUENCE [LARGE SCALE GENOMIC DNA]</scope>
    <source>
        <strain evidence="4 5">NC64A</strain>
    </source>
</reference>
<dbReference type="OrthoDB" id="8954335at2759"/>
<protein>
    <recommendedName>
        <fullName evidence="3">AIG1-type G domain-containing protein</fullName>
    </recommendedName>
</protein>
<dbReference type="Gene3D" id="3.40.50.300">
    <property type="entry name" value="P-loop containing nucleotide triphosphate hydrolases"/>
    <property type="match status" value="1"/>
</dbReference>
<gene>
    <name evidence="4" type="ORF">CHLNCDRAFT_17181</name>
</gene>
<organism evidence="5">
    <name type="scientific">Chlorella variabilis</name>
    <name type="common">Green alga</name>
    <dbReference type="NCBI Taxonomy" id="554065"/>
    <lineage>
        <taxon>Eukaryota</taxon>
        <taxon>Viridiplantae</taxon>
        <taxon>Chlorophyta</taxon>
        <taxon>core chlorophytes</taxon>
        <taxon>Trebouxiophyceae</taxon>
        <taxon>Chlorellales</taxon>
        <taxon>Chlorellaceae</taxon>
        <taxon>Chlorella clade</taxon>
        <taxon>Chlorella</taxon>
    </lineage>
</organism>
<dbReference type="AlphaFoldDB" id="E1ZDZ8"/>
<dbReference type="InParanoid" id="E1ZDZ8"/>
<proteinExistence type="predicted"/>
<dbReference type="SUPFAM" id="SSF52540">
    <property type="entry name" value="P-loop containing nucleoside triphosphate hydrolases"/>
    <property type="match status" value="1"/>
</dbReference>
<accession>E1ZDZ8</accession>
<evidence type="ECO:0000256" key="1">
    <source>
        <dbReference type="ARBA" id="ARBA00022741"/>
    </source>
</evidence>
<dbReference type="InterPro" id="IPR027417">
    <property type="entry name" value="P-loop_NTPase"/>
</dbReference>
<dbReference type="InterPro" id="IPR006703">
    <property type="entry name" value="G_AIG1"/>
</dbReference>
<dbReference type="Pfam" id="PF04548">
    <property type="entry name" value="AIG1"/>
    <property type="match status" value="1"/>
</dbReference>
<dbReference type="STRING" id="554065.E1ZDZ8"/>
<keyword evidence="5" id="KW-1185">Reference proteome</keyword>